<evidence type="ECO:0000259" key="5">
    <source>
        <dbReference type="Pfam" id="PF00501"/>
    </source>
</evidence>
<dbReference type="GO" id="GO:0008610">
    <property type="term" value="P:lipid biosynthetic process"/>
    <property type="evidence" value="ECO:0007669"/>
    <property type="project" value="InterPro"/>
</dbReference>
<dbReference type="InterPro" id="IPR000873">
    <property type="entry name" value="AMP-dep_synth/lig_dom"/>
</dbReference>
<comment type="similarity">
    <text evidence="1">Belongs to the ATP-dependent AMP-binding enzyme family.</text>
</comment>
<evidence type="ECO:0000256" key="4">
    <source>
        <dbReference type="ARBA" id="ARBA00023098"/>
    </source>
</evidence>
<dbReference type="EMBL" id="JAGSOG010000393">
    <property type="protein sequence ID" value="MBR7839195.1"/>
    <property type="molecule type" value="Genomic_DNA"/>
</dbReference>
<comment type="caution">
    <text evidence="7">The sequence shown here is derived from an EMBL/GenBank/DDBJ whole genome shotgun (WGS) entry which is preliminary data.</text>
</comment>
<keyword evidence="3" id="KW-0276">Fatty acid metabolism</keyword>
<dbReference type="PANTHER" id="PTHR22754:SF32">
    <property type="entry name" value="DISCO-INTERACTING PROTEIN 2"/>
    <property type="match status" value="1"/>
</dbReference>
<dbReference type="GO" id="GO:0006631">
    <property type="term" value="P:fatty acid metabolic process"/>
    <property type="evidence" value="ECO:0007669"/>
    <property type="project" value="UniProtKB-KW"/>
</dbReference>
<dbReference type="Proteomes" id="UP000675781">
    <property type="component" value="Unassembled WGS sequence"/>
</dbReference>
<keyword evidence="2 7" id="KW-0436">Ligase</keyword>
<dbReference type="GO" id="GO:0071766">
    <property type="term" value="P:Actinobacterium-type cell wall biogenesis"/>
    <property type="evidence" value="ECO:0007669"/>
    <property type="project" value="UniProtKB-ARBA"/>
</dbReference>
<accession>A0A941EVS7</accession>
<dbReference type="PANTHER" id="PTHR22754">
    <property type="entry name" value="DISCO-INTERACTING PROTEIN 2 DIP2 -RELATED"/>
    <property type="match status" value="1"/>
</dbReference>
<dbReference type="InterPro" id="IPR045851">
    <property type="entry name" value="AMP-bd_C_sf"/>
</dbReference>
<protein>
    <submittedName>
        <fullName evidence="7">Fatty acyl-AMP ligase</fullName>
    </submittedName>
</protein>
<organism evidence="7 8">
    <name type="scientific">Actinospica durhamensis</name>
    <dbReference type="NCBI Taxonomy" id="1508375"/>
    <lineage>
        <taxon>Bacteria</taxon>
        <taxon>Bacillati</taxon>
        <taxon>Actinomycetota</taxon>
        <taxon>Actinomycetes</taxon>
        <taxon>Catenulisporales</taxon>
        <taxon>Actinospicaceae</taxon>
        <taxon>Actinospica</taxon>
    </lineage>
</organism>
<dbReference type="CDD" id="cd05931">
    <property type="entry name" value="FAAL"/>
    <property type="match status" value="1"/>
</dbReference>
<feature type="domain" description="AMP-binding enzyme C-terminal" evidence="6">
    <location>
        <begin position="461"/>
        <end position="573"/>
    </location>
</feature>
<sequence>MTATGILDLFAANLARDPDQALFTFVDGAGADHAAYTAPALTRRAAGVRDLLDGLGWRPGDRAVLVYPPGPDFVVALVACLMAGVIPAAVLPPGPAGGRGGEQAFAAAVRDCRARGILTSTEFDALRRLAAASSAFPGLDWPDAVPWHCTDTAGDGDPDPGRWHRPAAPTDPAVLQYTSGSTSTPRGVVMTHGNLLAEMRCNAVDFHLGPATVGVSWLPQYHDFGLVNAILSALSGNMRLYSLSPLDFVRRPALWFETMARVGATLTASPNFGLDLAVRKTTPEQRAAWDLSPLATLVCAAEPIRAATVDRFLDAFAAAGLRPECFCPTYGLAEASVSVSSWGRARIAVDAEELAGGRVAREIADGHRESVYVGCGPITKPGSRVRIVDPDTCVPCPEDRVGEIWVDSATKAAGYFGRPEESRAGLYAEVRGEPDARRYLRTGDLGFFADGELFVTGRRKDVIILRGRNHYAEDLEESVRRCHPAIRPGGVAAFALEAAEQESVAVLLEVAAFEACDTGAAEQVAAAVRRNLALAHQVGAATVVLVPPGTVPKTTSGKVRRHACKALYTAGEMAGAITVPVRR</sequence>
<evidence type="ECO:0000256" key="1">
    <source>
        <dbReference type="ARBA" id="ARBA00006432"/>
    </source>
</evidence>
<proteinExistence type="inferred from homology"/>
<dbReference type="Gene3D" id="3.40.50.12780">
    <property type="entry name" value="N-terminal domain of ligase-like"/>
    <property type="match status" value="1"/>
</dbReference>
<evidence type="ECO:0000259" key="6">
    <source>
        <dbReference type="Pfam" id="PF23024"/>
    </source>
</evidence>
<evidence type="ECO:0000313" key="7">
    <source>
        <dbReference type="EMBL" id="MBR7839195.1"/>
    </source>
</evidence>
<evidence type="ECO:0000256" key="3">
    <source>
        <dbReference type="ARBA" id="ARBA00022832"/>
    </source>
</evidence>
<dbReference type="InterPro" id="IPR042099">
    <property type="entry name" value="ANL_N_sf"/>
</dbReference>
<dbReference type="InterPro" id="IPR025110">
    <property type="entry name" value="AMP-bd_C"/>
</dbReference>
<keyword evidence="8" id="KW-1185">Reference proteome</keyword>
<feature type="domain" description="AMP-dependent synthetase/ligase" evidence="5">
    <location>
        <begin position="11"/>
        <end position="416"/>
    </location>
</feature>
<dbReference type="Pfam" id="PF00501">
    <property type="entry name" value="AMP-binding"/>
    <property type="match status" value="1"/>
</dbReference>
<keyword evidence="4" id="KW-0443">Lipid metabolism</keyword>
<dbReference type="AlphaFoldDB" id="A0A941EVS7"/>
<reference evidence="7" key="1">
    <citation type="submission" date="2021-04" db="EMBL/GenBank/DDBJ databases">
        <title>Genome based classification of Actinospica acidithermotolerans sp. nov., an actinobacterium isolated from an Indonesian hot spring.</title>
        <authorList>
            <person name="Kusuma A.B."/>
            <person name="Putra K.E."/>
            <person name="Nafisah S."/>
            <person name="Loh J."/>
            <person name="Nouioui I."/>
            <person name="Goodfellow M."/>
        </authorList>
    </citation>
    <scope>NUCLEOTIDE SEQUENCE</scope>
    <source>
        <strain evidence="7">CSCA 57</strain>
    </source>
</reference>
<dbReference type="Gene3D" id="3.30.300.30">
    <property type="match status" value="1"/>
</dbReference>
<dbReference type="InterPro" id="IPR020845">
    <property type="entry name" value="AMP-binding_CS"/>
</dbReference>
<dbReference type="GO" id="GO:0016874">
    <property type="term" value="F:ligase activity"/>
    <property type="evidence" value="ECO:0007669"/>
    <property type="project" value="UniProtKB-KW"/>
</dbReference>
<dbReference type="SUPFAM" id="SSF56801">
    <property type="entry name" value="Acetyl-CoA synthetase-like"/>
    <property type="match status" value="1"/>
</dbReference>
<name>A0A941EVS7_9ACTN</name>
<dbReference type="PROSITE" id="PS00455">
    <property type="entry name" value="AMP_BINDING"/>
    <property type="match status" value="1"/>
</dbReference>
<dbReference type="InterPro" id="IPR040097">
    <property type="entry name" value="FAAL/FAAC"/>
</dbReference>
<dbReference type="Pfam" id="PF23024">
    <property type="entry name" value="AMP-dom_DIP2-like"/>
    <property type="match status" value="1"/>
</dbReference>
<evidence type="ECO:0000256" key="2">
    <source>
        <dbReference type="ARBA" id="ARBA00022598"/>
    </source>
</evidence>
<evidence type="ECO:0000313" key="8">
    <source>
        <dbReference type="Proteomes" id="UP000675781"/>
    </source>
</evidence>
<dbReference type="RefSeq" id="WP_212533636.1">
    <property type="nucleotide sequence ID" value="NZ_JAGSOG010000393.1"/>
</dbReference>
<gene>
    <name evidence="7" type="ORF">KDL01_38390</name>
</gene>